<dbReference type="Proteomes" id="UP000604046">
    <property type="component" value="Unassembled WGS sequence"/>
</dbReference>
<protein>
    <submittedName>
        <fullName evidence="2">Catsper1 protein</fullName>
    </submittedName>
</protein>
<accession>A0A812S4J9</accession>
<sequence>MLDSQAAFRARAKEIGLNDGEIAVLTSESHDTFGTFAFACNYVPGQADEGPLLALAAKMTATDPAPPARIPFIRRLVFEAYTLAASDLKSRVERRDDDAPRKLAVAERAARHTEQANRLRGLTLRGELEPSNALIDLVTQQVEDNQLRYVRWEQCTKRDQELMGIKSDPVWKPDSTGVIKEVKLPSDLKADLTSDLMLRLALQRRSLAYDQTRIIDYDVMEEWSQILLEAYVKPAPDGYSKVSIEQVHKADLEMFKHMMRATRTGVKIRSDGTKPLEEAFREAKVAPDVRLSLQPLPETTGTKRKADDCQESKQRPKGHADVEKYQRQIRNLQGQVKNLQAKSKGKGKSASARADRVIKMPRKLIGQSPVNEDGDNVCFDFNLDGCDKANPGERCPKGWHEGGASLRDASLLPGESPGTEEKCFNALEPMPMPAYVEGSAVSGLCCLQLCAGRPDLEPGSSRRVEAANRIFKHVCKFLTLCCQLRIAVTLENPSRSFLWQVPCVRTLASRFALFPVKFQECMWGGKSDKWVTFLTNCVELSCLAKACDGNNQHESWQLVSQAKRGLASAYPMPLCSAIANAVLSAARAAGAVFEEPPEGSATASDEVSSGLPLRVEAHRQPRGNRLPPVVSEVVDCRWVFWGPTRPPRGSFRLDEVTCKRLSVNFPAKVLQWRETGEDCSAPPHNSESRHIGSEPPSKVFEVLVGTYRSGLQFLHEALRLQHPFDSADSLSDDIKRAIFQMLTQGPSEMQRWREATLGYYRERVAQLDAQEAELHGRLSEARQKVIQGKRILLFNEMARDAGLEDPELFHCQVVGSSLVGEEPPCPLFSEGRDSAVISVEQLMLTAKWTHSSDHLPRGGSPEMQRQVWDASLSEVEAGWLQGPLSHQQVADMVGPLYVVSPRFGLQQSDKLRLIDDLSCSHVNQAFCSNLKLDLGGIDEVAVVARTFLEMISDDGMVSCTLCDGTCLRGPLSSELSVQDARRLVGRTLDLEAAYKQCLVSESSLWASVLGIVSPSGSRELFVSHVLPFGARGSVGAFNRVSRALHLIGLRLFGLVWCNYVDDFPQVSLQAFGSADLHTAESFLDLVGWRFSTKAKKRLPFSVQFDALGVTFDLSSAAEGRVLVRNKESRVQQLCEEIDRLLQGSMLNQPHAASIMGRLHFAESQLFAKASVHRMRLCHARAAGKVSTFHVNGVVRQELEWAKEFLRTCPPRQLRIRTAENPVVIFTDASLECNSSVGQVGGVLVFRNNGSQDHPVHAYFSDQVPPEVLKEMQRHTDHVIAALEMLAVLIAVHLWGPMLLSKRCFFFVDNDSARGALIASYSPSLQLNKLMTVWTQMVMQHSIFPWLCRVPSASNIADAPSRGECTEVVQLGGAQHHISWCVVKKWLQHV</sequence>
<dbReference type="EMBL" id="CAJNDS010002408">
    <property type="protein sequence ID" value="CAE7462676.1"/>
    <property type="molecule type" value="Genomic_DNA"/>
</dbReference>
<evidence type="ECO:0000256" key="1">
    <source>
        <dbReference type="SAM" id="MobiDB-lite"/>
    </source>
</evidence>
<dbReference type="PANTHER" id="PTHR33050:SF7">
    <property type="entry name" value="RIBONUCLEASE H"/>
    <property type="match status" value="1"/>
</dbReference>
<comment type="caution">
    <text evidence="2">The sequence shown here is derived from an EMBL/GenBank/DDBJ whole genome shotgun (WGS) entry which is preliminary data.</text>
</comment>
<feature type="compositionally biased region" description="Basic and acidic residues" evidence="1">
    <location>
        <begin position="304"/>
        <end position="323"/>
    </location>
</feature>
<dbReference type="PANTHER" id="PTHR33050">
    <property type="entry name" value="REVERSE TRANSCRIPTASE DOMAIN-CONTAINING PROTEIN"/>
    <property type="match status" value="1"/>
</dbReference>
<evidence type="ECO:0000313" key="3">
    <source>
        <dbReference type="Proteomes" id="UP000604046"/>
    </source>
</evidence>
<keyword evidence="3" id="KW-1185">Reference proteome</keyword>
<organism evidence="2 3">
    <name type="scientific">Symbiodinium natans</name>
    <dbReference type="NCBI Taxonomy" id="878477"/>
    <lineage>
        <taxon>Eukaryota</taxon>
        <taxon>Sar</taxon>
        <taxon>Alveolata</taxon>
        <taxon>Dinophyceae</taxon>
        <taxon>Suessiales</taxon>
        <taxon>Symbiodiniaceae</taxon>
        <taxon>Symbiodinium</taxon>
    </lineage>
</organism>
<gene>
    <name evidence="2" type="primary">Catsper1</name>
    <name evidence="2" type="ORF">SNAT2548_LOCUS25766</name>
</gene>
<dbReference type="OrthoDB" id="419143at2759"/>
<dbReference type="InterPro" id="IPR052055">
    <property type="entry name" value="Hepadnavirus_pol/RT"/>
</dbReference>
<evidence type="ECO:0000313" key="2">
    <source>
        <dbReference type="EMBL" id="CAE7462676.1"/>
    </source>
</evidence>
<dbReference type="InterPro" id="IPR043502">
    <property type="entry name" value="DNA/RNA_pol_sf"/>
</dbReference>
<proteinExistence type="predicted"/>
<name>A0A812S4J9_9DINO</name>
<reference evidence="2" key="1">
    <citation type="submission" date="2021-02" db="EMBL/GenBank/DDBJ databases">
        <authorList>
            <person name="Dougan E. K."/>
            <person name="Rhodes N."/>
            <person name="Thang M."/>
            <person name="Chan C."/>
        </authorList>
    </citation>
    <scope>NUCLEOTIDE SEQUENCE</scope>
</reference>
<dbReference type="SUPFAM" id="SSF56672">
    <property type="entry name" value="DNA/RNA polymerases"/>
    <property type="match status" value="1"/>
</dbReference>
<feature type="region of interest" description="Disordered" evidence="1">
    <location>
        <begin position="295"/>
        <end position="323"/>
    </location>
</feature>